<feature type="region of interest" description="Disordered" evidence="1">
    <location>
        <begin position="293"/>
        <end position="346"/>
    </location>
</feature>
<keyword evidence="4" id="KW-1185">Reference proteome</keyword>
<dbReference type="InterPro" id="IPR000626">
    <property type="entry name" value="Ubiquitin-like_dom"/>
</dbReference>
<comment type="caution">
    <text evidence="3">The sequence shown here is derived from an EMBL/GenBank/DDBJ whole genome shotgun (WGS) entry which is preliminary data.</text>
</comment>
<dbReference type="Gene3D" id="3.10.20.90">
    <property type="entry name" value="Phosphatidylinositol 3-kinase Catalytic Subunit, Chain A, domain 1"/>
    <property type="match status" value="1"/>
</dbReference>
<evidence type="ECO:0000259" key="2">
    <source>
        <dbReference type="PROSITE" id="PS50053"/>
    </source>
</evidence>
<dbReference type="PROSITE" id="PS50053">
    <property type="entry name" value="UBIQUITIN_2"/>
    <property type="match status" value="1"/>
</dbReference>
<feature type="domain" description="Ubiquitin-like" evidence="2">
    <location>
        <begin position="116"/>
        <end position="198"/>
    </location>
</feature>
<dbReference type="Proteomes" id="UP000077002">
    <property type="component" value="Unassembled WGS sequence"/>
</dbReference>
<dbReference type="RefSeq" id="XP_022509565.1">
    <property type="nucleotide sequence ID" value="XM_022658169.1"/>
</dbReference>
<evidence type="ECO:0000313" key="3">
    <source>
        <dbReference type="EMBL" id="OAG37613.1"/>
    </source>
</evidence>
<name>A0A177EZZ6_9EURO</name>
<accession>A0A177EZZ6</accession>
<feature type="compositionally biased region" description="Low complexity" evidence="1">
    <location>
        <begin position="293"/>
        <end position="313"/>
    </location>
</feature>
<sequence>MSIFSRRLMPLDHHFRAEIYVGGVNVACPRPGVNAQSHFILPDQNWIDGVSNDQNTVRQFVALGSEANANSIEQEVRDRCSKIGGRIEIKLIATKLFRQLEALDEIPIPPETGQEYQIFVKTLTGRTVTVRVLSSYTLLQLMALIHREEGTPPRHQILLFNSKYLAYEQSISDLEKTLEFYQIKKESTLSLRIRARGGGPGEAKGPREPAVYPGGLIRQQVKLDTTAEEQWSTEPLVVLNFRVVTIADFNRDAQTSLPVVRGPSIADMRNVLTSPRLYPESPDAIRSIAMTGAPRGTAGAAPARGSTPTASAPGETEHDTRRSWRYTSRRHAATTEKKPRLPWRRP</sequence>
<dbReference type="InterPro" id="IPR050158">
    <property type="entry name" value="Ubiquitin_ubiquitin-like"/>
</dbReference>
<dbReference type="PANTHER" id="PTHR10666">
    <property type="entry name" value="UBIQUITIN"/>
    <property type="match status" value="1"/>
</dbReference>
<dbReference type="SUPFAM" id="SSF54236">
    <property type="entry name" value="Ubiquitin-like"/>
    <property type="match status" value="1"/>
</dbReference>
<feature type="compositionally biased region" description="Basic residues" evidence="1">
    <location>
        <begin position="323"/>
        <end position="332"/>
    </location>
</feature>
<gene>
    <name evidence="3" type="ORF">AYO21_08221</name>
</gene>
<organism evidence="3 4">
    <name type="scientific">Fonsecaea monophora</name>
    <dbReference type="NCBI Taxonomy" id="254056"/>
    <lineage>
        <taxon>Eukaryota</taxon>
        <taxon>Fungi</taxon>
        <taxon>Dikarya</taxon>
        <taxon>Ascomycota</taxon>
        <taxon>Pezizomycotina</taxon>
        <taxon>Eurotiomycetes</taxon>
        <taxon>Chaetothyriomycetidae</taxon>
        <taxon>Chaetothyriales</taxon>
        <taxon>Herpotrichiellaceae</taxon>
        <taxon>Fonsecaea</taxon>
    </lineage>
</organism>
<evidence type="ECO:0000313" key="4">
    <source>
        <dbReference type="Proteomes" id="UP000077002"/>
    </source>
</evidence>
<dbReference type="InterPro" id="IPR029071">
    <property type="entry name" value="Ubiquitin-like_domsf"/>
</dbReference>
<dbReference type="AlphaFoldDB" id="A0A177EZZ6"/>
<dbReference type="SMART" id="SM00213">
    <property type="entry name" value="UBQ"/>
    <property type="match status" value="1"/>
</dbReference>
<evidence type="ECO:0000256" key="1">
    <source>
        <dbReference type="SAM" id="MobiDB-lite"/>
    </source>
</evidence>
<dbReference type="EMBL" id="LVKK01000069">
    <property type="protein sequence ID" value="OAG37613.1"/>
    <property type="molecule type" value="Genomic_DNA"/>
</dbReference>
<proteinExistence type="predicted"/>
<dbReference type="GeneID" id="34603369"/>
<protein>
    <recommendedName>
        <fullName evidence="2">Ubiquitin-like domain-containing protein</fullName>
    </recommendedName>
</protein>
<dbReference type="Pfam" id="PF00240">
    <property type="entry name" value="ubiquitin"/>
    <property type="match status" value="1"/>
</dbReference>
<reference evidence="3 4" key="1">
    <citation type="submission" date="2016-03" db="EMBL/GenBank/DDBJ databases">
        <title>Draft genome sequence of the Fonsecaea monophora CBS 269.37.</title>
        <authorList>
            <person name="Bombassaro A."/>
            <person name="Vinicius W.A."/>
            <person name="De Hoog S."/>
            <person name="Sun J."/>
            <person name="Souza E.M."/>
            <person name="Raittz R.T."/>
            <person name="Costa F."/>
            <person name="Leao A.C."/>
            <person name="Tadra-Sfeir M.Z."/>
            <person name="Baura V."/>
            <person name="Balsanelli E."/>
            <person name="Pedrosa F.O."/>
            <person name="Moreno L.F."/>
            <person name="Steffens M.B."/>
            <person name="Xi L."/>
            <person name="Bocca A.L."/>
            <person name="Felipe M.S."/>
            <person name="Teixeira M."/>
            <person name="Telles Filho F.Q."/>
            <person name="Azevedo C.M."/>
            <person name="Gomes R."/>
            <person name="Vicente V.A."/>
        </authorList>
    </citation>
    <scope>NUCLEOTIDE SEQUENCE [LARGE SCALE GENOMIC DNA]</scope>
    <source>
        <strain evidence="3 4">CBS 269.37</strain>
    </source>
</reference>